<keyword evidence="1" id="KW-0732">Signal</keyword>
<dbReference type="NCBIfam" id="NF041766">
    <property type="entry name" value="choice_anch_U"/>
    <property type="match status" value="1"/>
</dbReference>
<dbReference type="EMBL" id="QZCW01000001">
    <property type="protein sequence ID" value="MCW5321235.1"/>
    <property type="molecule type" value="Genomic_DNA"/>
</dbReference>
<comment type="caution">
    <text evidence="4">The sequence shown here is derived from an EMBL/GenBank/DDBJ whole genome shotgun (WGS) entry which is preliminary data.</text>
</comment>
<evidence type="ECO:0000259" key="3">
    <source>
        <dbReference type="Pfam" id="PF19078"/>
    </source>
</evidence>
<dbReference type="PANTHER" id="PTHR34677">
    <property type="match status" value="1"/>
</dbReference>
<feature type="domain" description="Bacterial Ig-like" evidence="3">
    <location>
        <begin position="600"/>
        <end position="703"/>
    </location>
</feature>
<evidence type="ECO:0000256" key="1">
    <source>
        <dbReference type="ARBA" id="ARBA00022729"/>
    </source>
</evidence>
<dbReference type="Pfam" id="PF13753">
    <property type="entry name" value="SWM_repeat"/>
    <property type="match status" value="3"/>
</dbReference>
<proteinExistence type="predicted"/>
<dbReference type="Proteomes" id="UP001208935">
    <property type="component" value="Unassembled WGS sequence"/>
</dbReference>
<feature type="domain" description="Bacterial Ig-like" evidence="3">
    <location>
        <begin position="1676"/>
        <end position="1777"/>
    </location>
</feature>
<feature type="domain" description="Bacterial Ig-like" evidence="3">
    <location>
        <begin position="2001"/>
        <end position="2104"/>
    </location>
</feature>
<feature type="compositionally biased region" description="Polar residues" evidence="2">
    <location>
        <begin position="2914"/>
        <end position="2939"/>
    </location>
</feature>
<feature type="domain" description="Bacterial Ig-like" evidence="3">
    <location>
        <begin position="949"/>
        <end position="1052"/>
    </location>
</feature>
<name>A0ABT3KSJ1_9BURK</name>
<dbReference type="InterPro" id="IPR014755">
    <property type="entry name" value="Cu-Rt/internalin_Ig-like"/>
</dbReference>
<feature type="region of interest" description="Disordered" evidence="2">
    <location>
        <begin position="2400"/>
        <end position="2420"/>
    </location>
</feature>
<feature type="compositionally biased region" description="Polar residues" evidence="2">
    <location>
        <begin position="1767"/>
        <end position="1777"/>
    </location>
</feature>
<feature type="region of interest" description="Disordered" evidence="2">
    <location>
        <begin position="2841"/>
        <end position="2939"/>
    </location>
</feature>
<gene>
    <name evidence="4" type="ORF">D5039_08710</name>
</gene>
<feature type="domain" description="Bacterial Ig-like" evidence="3">
    <location>
        <begin position="1157"/>
        <end position="1258"/>
    </location>
</feature>
<feature type="domain" description="Bacterial Ig-like" evidence="3">
    <location>
        <begin position="2632"/>
        <end position="2736"/>
    </location>
</feature>
<feature type="domain" description="Bacterial Ig-like" evidence="3">
    <location>
        <begin position="1259"/>
        <end position="1361"/>
    </location>
</feature>
<feature type="domain" description="Bacterial Ig-like" evidence="3">
    <location>
        <begin position="2210"/>
        <end position="2312"/>
    </location>
</feature>
<feature type="domain" description="Bacterial Ig-like" evidence="3">
    <location>
        <begin position="2526"/>
        <end position="2627"/>
    </location>
</feature>
<feature type="compositionally biased region" description="Pro residues" evidence="2">
    <location>
        <begin position="2848"/>
        <end position="2870"/>
    </location>
</feature>
<feature type="region of interest" description="Disordered" evidence="2">
    <location>
        <begin position="1"/>
        <end position="25"/>
    </location>
</feature>
<dbReference type="NCBIfam" id="TIGR02059">
    <property type="entry name" value="swm_rep_I"/>
    <property type="match status" value="3"/>
</dbReference>
<feature type="domain" description="Bacterial Ig-like" evidence="3">
    <location>
        <begin position="33"/>
        <end position="139"/>
    </location>
</feature>
<feature type="domain" description="Bacterial Ig-like" evidence="3">
    <location>
        <begin position="365"/>
        <end position="473"/>
    </location>
</feature>
<dbReference type="InterPro" id="IPR044048">
    <property type="entry name" value="Big_12"/>
</dbReference>
<feature type="compositionally biased region" description="Polar residues" evidence="2">
    <location>
        <begin position="2405"/>
        <end position="2416"/>
    </location>
</feature>
<sequence>MSIDAHTPPGLRSGETTNTGGTRRPMLAAINPITIGKDKLGIGASTTVTIRFAEAIAIDSFTTADLIVEGRGVTLSNDLRSTDGGITWTVTLQAPTQTVLNNAEYALLHGHNSTGNHIRVKLTDVTNPAGNAGVGQAVSAVTYDIDVWRPSVGIRLSDDTLTAGETTTVTFSFNEPVTGFDADEVDLSMANGTLGPLTLLEDGRTWIATFTPTAGISENNKIRVKLFGVADLVGNTTDDASAAAISDRYTINTGTTDQTTRLSARVTLTDEPLTTGEKTTVVIAFNKPVNANTFTRDDVDLTQANGTISNPIRSADGRTWTATFTPTDNVIDETNTISVNLAGVTDAAGTAATGRATSDNFRVTTALPNATITLADSALTTHETTLVTFTFNQPVFDFMRDDVVFDGTTSELSELSASNGSTPQDRFKIWTATLTPKSNVNDQTNTISVNLAGVITPAGKSGTGTARSANYTVNTGLLTAANRPTLAATTPITIGDDKLSMGESTTVTIRFAEAIETDSFSITDLTVGGSATLSNLQSTDGGTTWTVTLKAPERSDILGGDFARYNSTGNHISVNLTGVTNPAGNAGVGQAVSTVTYDIDVSAPGAAITLADNALTAGETTTVTITFTEPVTGFDASDVVLTDANGTLGPLTPNAERTVWTATFTPTDRVNDAANTISLNLSGVRDDAGNAGVGSASSASYSVNTQLSDTTAPQLITTGNYSPRALNNELLLNFSDQSDIPTDSNRLPTTGDFTVLVNGVPNLVTNVSVNTDLRSKEVVLTLATPLEPGQGGVTVAYNDSTPADTKGIQDTAGNRLTSFPTTAVRNMTVDHSPPVLITTGTRSPWVNGDQLVLSFQDASNLSTDKPAKETFTVRVNGNARVVSDVAVHAEAKTVTLTLATAVTRGQSVTVAYDDPTPAADDAYAIQDVHGHDAASFAATAVTNNTPATDTTGPTATITLADSALTVGESTAVSFRFSEPVTGFDAEDIVLTDANGTLGPLTAGAERTVWTATFTPTANTNAPTNTIRVNLSGVADDAGNAGTGSASSANYSVDTVRPTATITLADTALTAGESTTVSFRFSEPVTGFDTDDIVLTDANGTLGPLTAGAERTVWTATFTPTANTNAPTNTIRVNLSGVADDAGNAGTGSAISANYSVDTGRLTATITLADSALTVGETTTVSFRFSKPVNGFDTDDIVYTNGTLTTPTANAERTVWTATYTPTEDISARANTIRVNLAGVTDDAGNAGTGSASSANYSVDNTRPTATSITLADRALTAGESTTVSFRFNEPVNGFDASDIVCTSGTLSTPTANAERTVWTATFTPNANANAWTNTIRVNLAGVTDDAGNTGTGSASSANYSVHTTRPTATITLADSTLTVGESTTVRFIFNEPVTGLDASDIVCPNGTLSTPTANAERTVWTATFTPNANANARTNTIRVDLAGVTNDAGNTGTGSASSTNYCVDTVRPTATITLADSTLTAGESTTVTITFSEPVTGLDASDIVCTSGTLRAPTANAERTVWTATFTPMANVNTLANTIRVNLTGISDDAGNAGAGSAISTNYSVNTERPTATITLADRALTVGESTTVTITFSEPVNGLDTSDIVLTDANGTLTTPTANTDRTVWTATFTPTANVNTPTNTIRVNLSGVRNDAGNAGTGNASSANYSVDTRPAADTAGPTATIALADNALTAGESTTVTFRFNEPVNGLDASDIVCTSGTLSLPTANTERTVWTATFTPTANVNARTNTIRVNLSGVHDDAGNAGTGSASSDNYSVDTRPADTTGPTATIALADNALTAGETTTVTFRFNEPVNGLDASNIVLTDANGTLSTPTANTERTVWTATFTPTANVNARTNTIRVNLAGVRDDANNAGTGSASSDNYSVDTRPADTTGPTATIALADNALTAGESTTVTITFNEPVNNFDASDIVLTDANGTLSTPTANTERTVWTATFTPTANVNARTNTIRVNLAGVRDDANNAGTGSASSDNYSVDTRPADTTGPMATIALADSALTAGESTTVTFRFNEPVKDFDASDIVLTDANGTLSTPTANTERTVWTATFTPTANVNTLANTIRVNLSGVCDDADNAGTGSAISANYSVNTTRPTATIALADSVLTAGESTTVTFRFSEPVKDFDASDIVLTDANGTLTTPTANTGRTVWTATFTPTASISARTNTIRVDLSGVRNDAGNAGTGSAISTTYSVNTTRPTASIALADSALTAGESTTVTITFSEPVNGLDTSDIVLTDANGTLSPPTANTGRTVWTATFTPTDNVNTRVNTIRVNLSGVSNDAGNAGTGSAISANYSVKTTRPTATIALADSALTAGESTTVTITFSEPVNGFDASDIVLTDANGTLTTPTANTERTVWTATFTPTANVNARTNTIRVNLAGVRDDADNAGTGSASSDNYSVDTRPADTTGPTATIALADSALTTGESTTVTITFNEPVNGLDTSDIVLTDANGTLTTPTANTERTVWTATFTPTANVNARTNTIRVNLSGVRDDAGNAGTGSASSDNYSVDTTRPTASITLADSALTAGETTTVTFRFNEPVNGFDASDIVCPNGTLSWPTASAERTVWTATFTPTANVSAPTNTIRLNLAGVTNDAGIARTGSMVSANYSVDTRTDTTGPTATITLADTHLTVDETTTVTFVFNEPVTGFTRDDVVLSDANGTLTDPTTNDQARRTWTATFTPTAGVENSNNTIGVNLAGVRNTAGRTGTGHAHGPSYQIDTRAPVLASATVNAIQLVLRYTEGSSLDATHIPPITAFTVRADNVLTAVTAIAVNAQEKTVSLTLATTVTNGQAVSVAYTDPTTGNDADAIQDIAGNDAASFAAMPVDNRTPAPPSPAPSPSPSPASSPSPSAPEGPTYKDTKDTDGDSIPDSLENPPPFLSGPSGAAPGDGNGDGVQDSTQAAVGSTSFKVRSTGESATSTSVTLVAGSQNGKLDPHSGARITRLEQKDVPAQLPPGMEMPLGLLRFEARLAPGHSSEKFSLYLDPALGVNGYWVKDSTGTWTNLSSAPHGGKMVSEGGRLRLDFAITDGGPFDADGQANGAITAPGAAAQMPLSIVGQASNVAHGEFWL</sequence>
<feature type="domain" description="Bacterial Ig-like" evidence="3">
    <location>
        <begin position="146"/>
        <end position="241"/>
    </location>
</feature>
<feature type="domain" description="Bacterial Ig-like" evidence="3">
    <location>
        <begin position="1464"/>
        <end position="1565"/>
    </location>
</feature>
<feature type="domain" description="Bacterial Ig-like" evidence="3">
    <location>
        <begin position="1892"/>
        <end position="1995"/>
    </location>
</feature>
<dbReference type="Pfam" id="PF19078">
    <property type="entry name" value="Big_12"/>
    <property type="match status" value="23"/>
</dbReference>
<feature type="domain" description="Bacterial Ig-like" evidence="3">
    <location>
        <begin position="259"/>
        <end position="363"/>
    </location>
</feature>
<evidence type="ECO:0000256" key="2">
    <source>
        <dbReference type="SAM" id="MobiDB-lite"/>
    </source>
</evidence>
<feature type="domain" description="Bacterial Ig-like" evidence="3">
    <location>
        <begin position="2422"/>
        <end position="2525"/>
    </location>
</feature>
<dbReference type="InterPro" id="IPR053784">
    <property type="entry name" value="Choice_anch_U_dom"/>
</dbReference>
<dbReference type="Gene3D" id="2.60.40.1220">
    <property type="match status" value="5"/>
</dbReference>
<feature type="domain" description="Bacterial Ig-like" evidence="3">
    <location>
        <begin position="1363"/>
        <end position="1462"/>
    </location>
</feature>
<keyword evidence="5" id="KW-1185">Reference proteome</keyword>
<feature type="region of interest" description="Disordered" evidence="2">
    <location>
        <begin position="1758"/>
        <end position="1787"/>
    </location>
</feature>
<dbReference type="PANTHER" id="PTHR34677:SF3">
    <property type="entry name" value="BACTERIAL IG-LIKE DOMAIN-CONTAINING PROTEIN"/>
    <property type="match status" value="1"/>
</dbReference>
<reference evidence="5" key="1">
    <citation type="submission" date="2023-07" db="EMBL/GenBank/DDBJ databases">
        <title>Verminephrobacter genomes.</title>
        <authorList>
            <person name="Lund M.B."/>
        </authorList>
    </citation>
    <scope>NUCLEOTIDE SEQUENCE [LARGE SCALE GENOMIC DNA]</scope>
    <source>
        <strain evidence="5">AtM5-05</strain>
    </source>
</reference>
<dbReference type="RefSeq" id="WP_265281865.1">
    <property type="nucleotide sequence ID" value="NZ_QZCW01000001.1"/>
</dbReference>
<feature type="domain" description="Bacterial Ig-like" evidence="3">
    <location>
        <begin position="487"/>
        <end position="593"/>
    </location>
</feature>
<feature type="domain" description="Bacterial Ig-like" evidence="3">
    <location>
        <begin position="1567"/>
        <end position="1669"/>
    </location>
</feature>
<feature type="domain" description="Bacterial Ig-like" evidence="3">
    <location>
        <begin position="2314"/>
        <end position="2416"/>
    </location>
</feature>
<feature type="domain" description="Bacterial Ig-like" evidence="3">
    <location>
        <begin position="1783"/>
        <end position="1886"/>
    </location>
</feature>
<feature type="domain" description="Bacterial Ig-like" evidence="3">
    <location>
        <begin position="2106"/>
        <end position="2208"/>
    </location>
</feature>
<evidence type="ECO:0000313" key="5">
    <source>
        <dbReference type="Proteomes" id="UP001208935"/>
    </source>
</evidence>
<accession>A0ABT3KSJ1</accession>
<protein>
    <recommendedName>
        <fullName evidence="3">Bacterial Ig-like domain-containing protein</fullName>
    </recommendedName>
</protein>
<dbReference type="InterPro" id="IPR011801">
    <property type="entry name" value="Swm_rep_I_cyn"/>
</dbReference>
<evidence type="ECO:0000313" key="4">
    <source>
        <dbReference type="EMBL" id="MCW5321235.1"/>
    </source>
</evidence>
<feature type="domain" description="Bacterial Ig-like" evidence="3">
    <location>
        <begin position="1053"/>
        <end position="1156"/>
    </location>
</feature>
<organism evidence="4 5">
    <name type="scientific">Verminephrobacter aporrectodeae subsp. tuberculatae</name>
    <dbReference type="NCBI Taxonomy" id="1110392"/>
    <lineage>
        <taxon>Bacteria</taxon>
        <taxon>Pseudomonadati</taxon>
        <taxon>Pseudomonadota</taxon>
        <taxon>Betaproteobacteria</taxon>
        <taxon>Burkholderiales</taxon>
        <taxon>Comamonadaceae</taxon>
        <taxon>Verminephrobacter</taxon>
    </lineage>
</organism>
<dbReference type="InterPro" id="IPR028059">
    <property type="entry name" value="SWM_rpt"/>
</dbReference>